<dbReference type="RefSeq" id="WP_275614995.1">
    <property type="nucleotide sequence ID" value="NZ_JARFVB010000002.1"/>
</dbReference>
<dbReference type="EMBL" id="JARFVB010000002">
    <property type="protein sequence ID" value="MDF0715753.1"/>
    <property type="molecule type" value="Genomic_DNA"/>
</dbReference>
<name>A0ABT5XXE3_9FLAO</name>
<accession>A0ABT5XXE3</accession>
<evidence type="ECO:0000313" key="1">
    <source>
        <dbReference type="EMBL" id="MDF0715753.1"/>
    </source>
</evidence>
<evidence type="ECO:0000313" key="2">
    <source>
        <dbReference type="Proteomes" id="UP001221366"/>
    </source>
</evidence>
<protein>
    <submittedName>
        <fullName evidence="1">Uncharacterized protein</fullName>
    </submittedName>
</protein>
<reference evidence="1 2" key="1">
    <citation type="submission" date="2023-03" db="EMBL/GenBank/DDBJ databases">
        <title>Muricauda XX sp. nov. and Muricauda XXX sp. nov., two novel species isolated from Okinawa Trough.</title>
        <authorList>
            <person name="Cao W."/>
            <person name="Deng X."/>
        </authorList>
    </citation>
    <scope>NUCLEOTIDE SEQUENCE [LARGE SCALE GENOMIC DNA]</scope>
    <source>
        <strain evidence="1 2">334s03</strain>
    </source>
</reference>
<gene>
    <name evidence="1" type="ORF">PY092_06310</name>
</gene>
<keyword evidence="2" id="KW-1185">Reference proteome</keyword>
<proteinExistence type="predicted"/>
<organism evidence="1 2">
    <name type="scientific">Flagellimonas yonaguniensis</name>
    <dbReference type="NCBI Taxonomy" id="3031325"/>
    <lineage>
        <taxon>Bacteria</taxon>
        <taxon>Pseudomonadati</taxon>
        <taxon>Bacteroidota</taxon>
        <taxon>Flavobacteriia</taxon>
        <taxon>Flavobacteriales</taxon>
        <taxon>Flavobacteriaceae</taxon>
        <taxon>Flagellimonas</taxon>
    </lineage>
</organism>
<dbReference type="Proteomes" id="UP001221366">
    <property type="component" value="Unassembled WGS sequence"/>
</dbReference>
<sequence>MFDNMPFETRDQQNLKRIYESPSLLLLEQLVRVNSIGKAYIIEKFRHKNLIFQFVRNTEGELIKLKVSGSIHKYWNNGLHNANQFTFEDFNEAVRMLENQFELDLDKMFLQPPEYGVNLINTPEIFDGIYLSNQDLISNTMCINRSMYSNQLSHVRSSKIAGSRDGDFKSKFYCKTTEQALFVDNHEVFRSEIVYRRNRSYYNKGIKTLKDLIAINNHKFFIRKHLDQISQMVIYDPTIYLNKRHREYNKTLKYSNPLYWVETPDIVYHPRRVKVTIAGRTKVTHPRRAKVTHL</sequence>
<comment type="caution">
    <text evidence="1">The sequence shown here is derived from an EMBL/GenBank/DDBJ whole genome shotgun (WGS) entry which is preliminary data.</text>
</comment>